<organism evidence="2">
    <name type="scientific">Aphanomyces stellatus</name>
    <dbReference type="NCBI Taxonomy" id="120398"/>
    <lineage>
        <taxon>Eukaryota</taxon>
        <taxon>Sar</taxon>
        <taxon>Stramenopiles</taxon>
        <taxon>Oomycota</taxon>
        <taxon>Saprolegniomycetes</taxon>
        <taxon>Saprolegniales</taxon>
        <taxon>Verrucalvaceae</taxon>
        <taxon>Aphanomyces</taxon>
    </lineage>
</organism>
<feature type="compositionally biased region" description="Basic and acidic residues" evidence="1">
    <location>
        <begin position="163"/>
        <end position="173"/>
    </location>
</feature>
<protein>
    <submittedName>
        <fullName evidence="2">Uncharacterized protein</fullName>
    </submittedName>
</protein>
<comment type="caution">
    <text evidence="2">The sequence shown here is derived from an EMBL/GenBank/DDBJ whole genome shotgun (WGS) entry which is preliminary data.</text>
</comment>
<evidence type="ECO:0000256" key="1">
    <source>
        <dbReference type="SAM" id="MobiDB-lite"/>
    </source>
</evidence>
<feature type="non-terminal residue" evidence="2">
    <location>
        <position position="416"/>
    </location>
</feature>
<feature type="compositionally biased region" description="Low complexity" evidence="1">
    <location>
        <begin position="141"/>
        <end position="157"/>
    </location>
</feature>
<feature type="non-terminal residue" evidence="2">
    <location>
        <position position="1"/>
    </location>
</feature>
<dbReference type="OrthoDB" id="79844at2759"/>
<feature type="region of interest" description="Disordered" evidence="1">
    <location>
        <begin position="136"/>
        <end position="194"/>
    </location>
</feature>
<sequence length="416" mass="46531">ATLKLRIQASGKGKGTTLVPFQLGLPHALDGFYMDIPVGLQGVLEERLLFDTMHRLEPRFLWGMYTSVSATTGMSGSRYRLYFLGPEIPSTMLQDGRMVEELIFRGRCLRVYGRGWFYRDKRLARLDLDALAVGEEPAKAPTQTPTTPSTDRPSSVPKRQRTDRRDSNEWTDVRRKKSQGGRAPYKPHTPGRPWASPNAFSALIERWSVGYDVYTASHDGVAFSTFVPEPSMLETDHVHPTTGEYVTCQKQHKGKLSRVEVPLDDLIADIQALESQAAAASHYHSSHVEAAVSGSETDLAALVNKGRVDEIGTFMGRHPVDFGIQLHRLFVDDRPTFELLVRQRLLHRWLRATWGGSASFDNLYTKSFGHKMTKDSMVALFSALQASETLKPITSETADGDEVTLTRIELELVLAI</sequence>
<proteinExistence type="predicted"/>
<name>A0A6A4ZQV3_9STRA</name>
<dbReference type="AlphaFoldDB" id="A0A6A4ZQV3"/>
<evidence type="ECO:0000313" key="2">
    <source>
        <dbReference type="EMBL" id="KAF0710285.1"/>
    </source>
</evidence>
<accession>A0A6A4ZQV3</accession>
<reference evidence="2" key="1">
    <citation type="submission" date="2019-06" db="EMBL/GenBank/DDBJ databases">
        <title>Genomics analysis of Aphanomyces spp. identifies a new class of oomycete effector associated with host adaptation.</title>
        <authorList>
            <person name="Gaulin E."/>
        </authorList>
    </citation>
    <scope>NUCLEOTIDE SEQUENCE</scope>
    <source>
        <strain evidence="2">CBS 578.67</strain>
    </source>
</reference>
<gene>
    <name evidence="2" type="ORF">As57867_005547</name>
</gene>
<dbReference type="EMBL" id="VJMH01002051">
    <property type="protein sequence ID" value="KAF0710285.1"/>
    <property type="molecule type" value="Genomic_DNA"/>
</dbReference>